<dbReference type="OrthoDB" id="2426083at2759"/>
<name>A0A8H7QR38_9FUNG</name>
<evidence type="ECO:0000313" key="3">
    <source>
        <dbReference type="Proteomes" id="UP000650833"/>
    </source>
</evidence>
<protein>
    <recommendedName>
        <fullName evidence="1">Reverse transcriptase domain-containing protein</fullName>
    </recommendedName>
</protein>
<dbReference type="PROSITE" id="PS50878">
    <property type="entry name" value="RT_POL"/>
    <property type="match status" value="1"/>
</dbReference>
<evidence type="ECO:0000259" key="1">
    <source>
        <dbReference type="PROSITE" id="PS50878"/>
    </source>
</evidence>
<comment type="caution">
    <text evidence="2">The sequence shown here is derived from an EMBL/GenBank/DDBJ whole genome shotgun (WGS) entry which is preliminary data.</text>
</comment>
<dbReference type="Proteomes" id="UP000650833">
    <property type="component" value="Unassembled WGS sequence"/>
</dbReference>
<gene>
    <name evidence="2" type="ORF">INT46_004653</name>
</gene>
<organism evidence="2 3">
    <name type="scientific">Mucor plumbeus</name>
    <dbReference type="NCBI Taxonomy" id="97098"/>
    <lineage>
        <taxon>Eukaryota</taxon>
        <taxon>Fungi</taxon>
        <taxon>Fungi incertae sedis</taxon>
        <taxon>Mucoromycota</taxon>
        <taxon>Mucoromycotina</taxon>
        <taxon>Mucoromycetes</taxon>
        <taxon>Mucorales</taxon>
        <taxon>Mucorineae</taxon>
        <taxon>Mucoraceae</taxon>
        <taxon>Mucor</taxon>
    </lineage>
</organism>
<sequence>MADSLVKININGHLSTAFPKLRGLKQDDPLPPILYKLAFEPFLLAIINDRQFQRYTMGSQRTKVLRYVDDALVFVRNSQDLTRLERHMALYYRASNAKFNNDNKVQAFSVSGRDTWNKWNQELSRLQITHLYSVKDDESLIYLEFPLIQSRIQRVNYVEFLLKKSENCGPNPFHSFFIGSGQGNGIEFSNFVKTMDFRQLRSLAIQFLWKNIFPVIPWSVWTLPKTSGGLGVIDIQIQASALYFRWLQPFLAYDQPYYYQYSSCFIFAKLSYSTGILDMLYKAVEYIPRSFFDICINSAMAMVLPLQADFYVLPSSTLPIPIKILEIPCFYFGNRHPQRYSKVWLPGSLHFNRTSSECLPEGQSLANLKVSAKTFRLSIQSSSLSFTVIQCNMIYCLITGCIPHRHLLNRIMPAIFDSPLCPVCLSSVDSVTDLLFHCPNKEKVWQGVIFEFLWPTASISDIKEALLSLGFPNIWYCQRKEIIPYRNLIITFFQLWLPHTRFIFDQIPLYPTVILATIRSNVLQTIEED</sequence>
<proteinExistence type="predicted"/>
<dbReference type="EMBL" id="JAEPRC010000461">
    <property type="protein sequence ID" value="KAG2196735.1"/>
    <property type="molecule type" value="Genomic_DNA"/>
</dbReference>
<keyword evidence="3" id="KW-1185">Reference proteome</keyword>
<evidence type="ECO:0000313" key="2">
    <source>
        <dbReference type="EMBL" id="KAG2196735.1"/>
    </source>
</evidence>
<reference evidence="2" key="1">
    <citation type="submission" date="2020-12" db="EMBL/GenBank/DDBJ databases">
        <title>Metabolic potential, ecology and presence of endohyphal bacteria is reflected in genomic diversity of Mucoromycotina.</title>
        <authorList>
            <person name="Muszewska A."/>
            <person name="Okrasinska A."/>
            <person name="Steczkiewicz K."/>
            <person name="Drgas O."/>
            <person name="Orlowska M."/>
            <person name="Perlinska-Lenart U."/>
            <person name="Aleksandrzak-Piekarczyk T."/>
            <person name="Szatraj K."/>
            <person name="Zielenkiewicz U."/>
            <person name="Pilsyk S."/>
            <person name="Malc E."/>
            <person name="Mieczkowski P."/>
            <person name="Kruszewska J.S."/>
            <person name="Biernat P."/>
            <person name="Pawlowska J."/>
        </authorList>
    </citation>
    <scope>NUCLEOTIDE SEQUENCE</scope>
    <source>
        <strain evidence="2">CBS 226.32</strain>
    </source>
</reference>
<accession>A0A8H7QR38</accession>
<feature type="domain" description="Reverse transcriptase" evidence="1">
    <location>
        <begin position="1"/>
        <end position="147"/>
    </location>
</feature>
<dbReference type="AlphaFoldDB" id="A0A8H7QR38"/>
<dbReference type="InterPro" id="IPR000477">
    <property type="entry name" value="RT_dom"/>
</dbReference>